<feature type="domain" description="Acyltransferase 3" evidence="2">
    <location>
        <begin position="109"/>
        <end position="508"/>
    </location>
</feature>
<evidence type="ECO:0000259" key="2">
    <source>
        <dbReference type="Pfam" id="PF01757"/>
    </source>
</evidence>
<protein>
    <recommendedName>
        <fullName evidence="2">Acyltransferase 3 domain-containing protein</fullName>
    </recommendedName>
</protein>
<keyword evidence="4" id="KW-1185">Reference proteome</keyword>
<name>A0A139IFK0_9PEZI</name>
<feature type="transmembrane region" description="Helical" evidence="1">
    <location>
        <begin position="212"/>
        <end position="236"/>
    </location>
</feature>
<dbReference type="GO" id="GO:0016747">
    <property type="term" value="F:acyltransferase activity, transferring groups other than amino-acyl groups"/>
    <property type="evidence" value="ECO:0007669"/>
    <property type="project" value="InterPro"/>
</dbReference>
<evidence type="ECO:0000313" key="3">
    <source>
        <dbReference type="EMBL" id="KXT13459.1"/>
    </source>
</evidence>
<proteinExistence type="predicted"/>
<reference evidence="3 4" key="1">
    <citation type="submission" date="2015-07" db="EMBL/GenBank/DDBJ databases">
        <title>Comparative genomics of the Sigatoka disease complex on banana suggests a link between parallel evolutionary changes in Pseudocercospora fijiensis and Pseudocercospora eumusae and increased virulence on the banana host.</title>
        <authorList>
            <person name="Chang T.-C."/>
            <person name="Salvucci A."/>
            <person name="Crous P.W."/>
            <person name="Stergiopoulos I."/>
        </authorList>
    </citation>
    <scope>NUCLEOTIDE SEQUENCE [LARGE SCALE GENOMIC DNA]</scope>
    <source>
        <strain evidence="3 4">CBS 116634</strain>
    </source>
</reference>
<keyword evidence="1" id="KW-0472">Membrane</keyword>
<keyword evidence="1" id="KW-1133">Transmembrane helix</keyword>
<feature type="transmembrane region" description="Helical" evidence="1">
    <location>
        <begin position="76"/>
        <end position="96"/>
    </location>
</feature>
<dbReference type="Pfam" id="PF01757">
    <property type="entry name" value="Acyl_transf_3"/>
    <property type="match status" value="1"/>
</dbReference>
<dbReference type="Proteomes" id="UP000073492">
    <property type="component" value="Unassembled WGS sequence"/>
</dbReference>
<evidence type="ECO:0000256" key="1">
    <source>
        <dbReference type="SAM" id="Phobius"/>
    </source>
</evidence>
<dbReference type="STRING" id="113226.A0A139IFK0"/>
<organism evidence="3 4">
    <name type="scientific">Pseudocercospora musae</name>
    <dbReference type="NCBI Taxonomy" id="113226"/>
    <lineage>
        <taxon>Eukaryota</taxon>
        <taxon>Fungi</taxon>
        <taxon>Dikarya</taxon>
        <taxon>Ascomycota</taxon>
        <taxon>Pezizomycotina</taxon>
        <taxon>Dothideomycetes</taxon>
        <taxon>Dothideomycetidae</taxon>
        <taxon>Mycosphaerellales</taxon>
        <taxon>Mycosphaerellaceae</taxon>
        <taxon>Pseudocercospora</taxon>
    </lineage>
</organism>
<feature type="transmembrane region" description="Helical" evidence="1">
    <location>
        <begin position="434"/>
        <end position="453"/>
    </location>
</feature>
<sequence>MGFHDNGRQSTKMKEEILENGDMEPVRLTLLAQDDEERQQPQGERPPVVVRFTDIADRLMEWREPAANMLAPAAKYLAPAAGLVAPLAAMFRPSFLPKTGGKGKLRATAYLDGLRGFAALMVFCLHHQMWAHAFAGGSMYLENGFGFDGNYYFGALPAVRTFFTGGHFGVSVFFVISGYVLSTKPLSLINNADYLALGDNLASALFRRWLRLYIPLIIITFIIAISPHVFGIGMTFKPEGNLKDEIWKWYCDLKNTWFIWDTGNRVLLDYHQHLWSIPVEFKASITIYTTLLAFSRCTRTARLWAEIGLWYYFMYIVDGAYFAMFMAGMIICDLEMGAKEGYLPGWMKALAPLEKPIFYTMFAWAIWWGGIPSNSIELSHMRATPGWYYLSFLKPQAVFDYRWFFLHWASAFLVASVPHIAFLKRFFESRFCQYLGRVSYMFYALHGPILWTIGDRMYAAVGWVNETHILNMPKWANAFPLPRFGIFGLEFSYLVVFFFLLPLTLWVAELATTVLDDQSIKLTQVLYKMTLPEKPAKLPAAGEKAPGSPKTAA</sequence>
<dbReference type="PANTHER" id="PTHR23028">
    <property type="entry name" value="ACETYLTRANSFERASE"/>
    <property type="match status" value="1"/>
</dbReference>
<feature type="transmembrane region" description="Helical" evidence="1">
    <location>
        <begin position="491"/>
        <end position="511"/>
    </location>
</feature>
<feature type="transmembrane region" description="Helical" evidence="1">
    <location>
        <begin position="309"/>
        <end position="332"/>
    </location>
</feature>
<feature type="transmembrane region" description="Helical" evidence="1">
    <location>
        <begin position="401"/>
        <end position="422"/>
    </location>
</feature>
<evidence type="ECO:0000313" key="4">
    <source>
        <dbReference type="Proteomes" id="UP000073492"/>
    </source>
</evidence>
<comment type="caution">
    <text evidence="3">The sequence shown here is derived from an EMBL/GenBank/DDBJ whole genome shotgun (WGS) entry which is preliminary data.</text>
</comment>
<dbReference type="EMBL" id="LFZO01000117">
    <property type="protein sequence ID" value="KXT13459.1"/>
    <property type="molecule type" value="Genomic_DNA"/>
</dbReference>
<dbReference type="InterPro" id="IPR002656">
    <property type="entry name" value="Acyl_transf_3_dom"/>
</dbReference>
<dbReference type="PANTHER" id="PTHR23028:SF125">
    <property type="entry name" value="ACYLTRANSFERASE"/>
    <property type="match status" value="1"/>
</dbReference>
<keyword evidence="1" id="KW-0812">Transmembrane</keyword>
<feature type="transmembrane region" description="Helical" evidence="1">
    <location>
        <begin position="161"/>
        <end position="181"/>
    </location>
</feature>
<gene>
    <name evidence="3" type="ORF">AC579_4243</name>
</gene>
<dbReference type="AlphaFoldDB" id="A0A139IFK0"/>
<dbReference type="InterPro" id="IPR050879">
    <property type="entry name" value="Acyltransferase_3"/>
</dbReference>
<feature type="transmembrane region" description="Helical" evidence="1">
    <location>
        <begin position="117"/>
        <end position="141"/>
    </location>
</feature>
<accession>A0A139IFK0</accession>
<dbReference type="OrthoDB" id="5819582at2759"/>